<organism evidence="1">
    <name type="scientific">plant metagenome</name>
    <dbReference type="NCBI Taxonomy" id="1297885"/>
    <lineage>
        <taxon>unclassified sequences</taxon>
        <taxon>metagenomes</taxon>
        <taxon>organismal metagenomes</taxon>
    </lineage>
</organism>
<dbReference type="InterPro" id="IPR023296">
    <property type="entry name" value="Glyco_hydro_beta-prop_sf"/>
</dbReference>
<gene>
    <name evidence="1" type="ORF">AMP9_4319</name>
</gene>
<reference evidence="1" key="1">
    <citation type="submission" date="2019-03" db="EMBL/GenBank/DDBJ databases">
        <authorList>
            <person name="Danneels B."/>
        </authorList>
    </citation>
    <scope>NUCLEOTIDE SEQUENCE</scope>
</reference>
<name>A0A484PLZ1_9ZZZZ</name>
<dbReference type="SUPFAM" id="SSF75005">
    <property type="entry name" value="Arabinanase/levansucrase/invertase"/>
    <property type="match status" value="1"/>
</dbReference>
<protein>
    <recommendedName>
        <fullName evidence="2">Glycosyl hydrolase family 32 N-terminal domain-containing protein</fullName>
    </recommendedName>
</protein>
<evidence type="ECO:0000313" key="1">
    <source>
        <dbReference type="EMBL" id="VFR26746.1"/>
    </source>
</evidence>
<sequence>MKNRWEKLGQLYTPEGRTRHPKLLTHAANPLPVRLHEDVYRVFYSGRDASNRSSVGAVDIDILRRQVIREHDAPIFEFGPAGSFYADGISIGCCYSVGGVRYMLFMGWQSPPDSHFRGDIGRMVMDASLRLTLDGDQPFLGANAIDPISLSYPWVCEAPEGGYVMWYGSTETWDAGNGEMLHAISSATSADGHQWARHGQAVPHVLGAAQAFSRPTVVRGKDGSYQMWFSCRGAGEKYRIGYADSDDGKQWRLSLENAGITVSDSGWDSEMIAYPYVMDHEGQRYMFYNGNSYGKTGFGLAVWRDT</sequence>
<dbReference type="PANTHER" id="PTHR35279:SF1">
    <property type="entry name" value="ARABINANASE_LEVANSUCRASE_INVERTASE"/>
    <property type="match status" value="1"/>
</dbReference>
<evidence type="ECO:0008006" key="2">
    <source>
        <dbReference type="Google" id="ProtNLM"/>
    </source>
</evidence>
<proteinExistence type="predicted"/>
<dbReference type="EMBL" id="CAADHY010000023">
    <property type="protein sequence ID" value="VFR26746.1"/>
    <property type="molecule type" value="Genomic_DNA"/>
</dbReference>
<dbReference type="Gene3D" id="2.115.10.20">
    <property type="entry name" value="Glycosyl hydrolase domain, family 43"/>
    <property type="match status" value="2"/>
</dbReference>
<dbReference type="PANTHER" id="PTHR35279">
    <property type="match status" value="1"/>
</dbReference>
<dbReference type="AlphaFoldDB" id="A0A484PLZ1"/>
<accession>A0A484PLZ1</accession>